<evidence type="ECO:0000259" key="2">
    <source>
        <dbReference type="Pfam" id="PF03981"/>
    </source>
</evidence>
<organism evidence="3 4">
    <name type="scientific">Alteraurantiacibacter palmitatis</name>
    <dbReference type="NCBI Taxonomy" id="2054628"/>
    <lineage>
        <taxon>Bacteria</taxon>
        <taxon>Pseudomonadati</taxon>
        <taxon>Pseudomonadota</taxon>
        <taxon>Alphaproteobacteria</taxon>
        <taxon>Sphingomonadales</taxon>
        <taxon>Erythrobacteraceae</taxon>
        <taxon>Alteraurantiacibacter</taxon>
    </lineage>
</organism>
<evidence type="ECO:0000313" key="4">
    <source>
        <dbReference type="Proteomes" id="UP001595456"/>
    </source>
</evidence>
<name>A0ABV7E4C4_9SPHN</name>
<protein>
    <submittedName>
        <fullName evidence="3">Ubiquinol-cytochrome C chaperone family protein</fullName>
    </submittedName>
</protein>
<gene>
    <name evidence="3" type="ORF">ACFODU_03515</name>
</gene>
<accession>A0ABV7E4C4</accession>
<keyword evidence="4" id="KW-1185">Reference proteome</keyword>
<proteinExistence type="inferred from homology"/>
<evidence type="ECO:0000256" key="1">
    <source>
        <dbReference type="ARBA" id="ARBA00006436"/>
    </source>
</evidence>
<comment type="similarity">
    <text evidence="1">Belongs to the UPF0174 family.</text>
</comment>
<dbReference type="RefSeq" id="WP_336925764.1">
    <property type="nucleotide sequence ID" value="NZ_JBANRO010000005.1"/>
</dbReference>
<feature type="domain" description="Ubiquinol-cytochrome c chaperone" evidence="2">
    <location>
        <begin position="37"/>
        <end position="170"/>
    </location>
</feature>
<sequence>MSFFARLLGTAPDPVEAVRPLWHRVVAISRQPDHYARCGVADTIDGRFDMIVHILSLTMLRMEASPDLGLQTARLTELFVEDMDGQLRENGIGDVVVGKHIGRLMSALGGRMAALRKVMAEKDAAALAEVLERNIHWNEAAEPAALAARLLDLSADLAGRSDAEVLAGDFGEPR</sequence>
<comment type="caution">
    <text evidence="3">The sequence shown here is derived from an EMBL/GenBank/DDBJ whole genome shotgun (WGS) entry which is preliminary data.</text>
</comment>
<dbReference type="Proteomes" id="UP001595456">
    <property type="component" value="Unassembled WGS sequence"/>
</dbReference>
<dbReference type="InterPro" id="IPR021150">
    <property type="entry name" value="Ubiq_cyt_c_chap"/>
</dbReference>
<reference evidence="4" key="1">
    <citation type="journal article" date="2019" name="Int. J. Syst. Evol. Microbiol.">
        <title>The Global Catalogue of Microorganisms (GCM) 10K type strain sequencing project: providing services to taxonomists for standard genome sequencing and annotation.</title>
        <authorList>
            <consortium name="The Broad Institute Genomics Platform"/>
            <consortium name="The Broad Institute Genome Sequencing Center for Infectious Disease"/>
            <person name="Wu L."/>
            <person name="Ma J."/>
        </authorList>
    </citation>
    <scope>NUCLEOTIDE SEQUENCE [LARGE SCALE GENOMIC DNA]</scope>
    <source>
        <strain evidence="4">KCTC 52607</strain>
    </source>
</reference>
<evidence type="ECO:0000313" key="3">
    <source>
        <dbReference type="EMBL" id="MFC3096865.1"/>
    </source>
</evidence>
<dbReference type="Pfam" id="PF03981">
    <property type="entry name" value="Ubiq_cyt_C_chap"/>
    <property type="match status" value="1"/>
</dbReference>
<dbReference type="EMBL" id="JBHRST010000004">
    <property type="protein sequence ID" value="MFC3096865.1"/>
    <property type="molecule type" value="Genomic_DNA"/>
</dbReference>